<keyword evidence="11" id="KW-0413">Isomerase</keyword>
<dbReference type="EMBL" id="JAEKNS010000042">
    <property type="protein sequence ID" value="MBJ7593936.1"/>
    <property type="molecule type" value="Genomic_DNA"/>
</dbReference>
<evidence type="ECO:0000256" key="9">
    <source>
        <dbReference type="ARBA" id="ARBA00023172"/>
    </source>
</evidence>
<dbReference type="Gene3D" id="3.40.50.300">
    <property type="entry name" value="P-loop containing nucleotide triphosphate hydrolases"/>
    <property type="match status" value="2"/>
</dbReference>
<dbReference type="PROSITE" id="PS51192">
    <property type="entry name" value="HELICASE_ATP_BIND_1"/>
    <property type="match status" value="1"/>
</dbReference>
<reference evidence="19 20" key="1">
    <citation type="journal article" date="2017" name="Nature">
        <title>Atmospheric trace gases support primary production in Antarctic desert surface soil.</title>
        <authorList>
            <person name="Ji M."/>
            <person name="Greening C."/>
            <person name="Vanwonterghem I."/>
            <person name="Carere C.R."/>
            <person name="Bay S.K."/>
            <person name="Steen J.A."/>
            <person name="Montgomery K."/>
            <person name="Lines T."/>
            <person name="Beardall J."/>
            <person name="van Dorst J."/>
            <person name="Snape I."/>
            <person name="Stott M.B."/>
            <person name="Hugenholtz P."/>
            <person name="Ferrari B.C."/>
        </authorList>
    </citation>
    <scope>NUCLEOTIDE SEQUENCE [LARGE SCALE GENOMIC DNA]</scope>
    <source>
        <strain evidence="19">RRmetagenome_bin12</strain>
    </source>
</reference>
<keyword evidence="5 15" id="KW-0378">Hydrolase</keyword>
<dbReference type="GO" id="GO:0003677">
    <property type="term" value="F:DNA binding"/>
    <property type="evidence" value="ECO:0007669"/>
    <property type="project" value="UniProtKB-KW"/>
</dbReference>
<evidence type="ECO:0000256" key="6">
    <source>
        <dbReference type="ARBA" id="ARBA00022806"/>
    </source>
</evidence>
<dbReference type="InterPro" id="IPR014001">
    <property type="entry name" value="Helicase_ATP-bd"/>
</dbReference>
<dbReference type="NCBIfam" id="TIGR00643">
    <property type="entry name" value="recG"/>
    <property type="match status" value="1"/>
</dbReference>
<dbReference type="SUPFAM" id="SSF50249">
    <property type="entry name" value="Nucleic acid-binding proteins"/>
    <property type="match status" value="1"/>
</dbReference>
<dbReference type="InterPro" id="IPR001650">
    <property type="entry name" value="Helicase_C-like"/>
</dbReference>
<evidence type="ECO:0000259" key="16">
    <source>
        <dbReference type="PROSITE" id="PS51192"/>
    </source>
</evidence>
<dbReference type="Gene3D" id="2.40.50.140">
    <property type="entry name" value="Nucleic acid-binding proteins"/>
    <property type="match status" value="1"/>
</dbReference>
<dbReference type="NCBIfam" id="NF008165">
    <property type="entry name" value="PRK10917.1-3"/>
    <property type="match status" value="1"/>
</dbReference>
<sequence length="691" mass="76325">MASPSTTARLAAISPSTSVLELPGVKDMIALRLDRLGITTVRDLLFHMPRRYEDTRVLTPVAQLRAGEVQTSQVVIRNVTVHRSHVKKIWLVEASLVDGRDVVGAVWFNQRFLMNQLRSGMEVLVSGKVETSRTGLTFRNPTFERVGSEQRHVGRLAPVYPETEKLSSARLRSLIEPLLPLADSLPDRLPSEVRSAEHLMGIGTALRQVHFPDDEQSRARAHERIAFEELFLLQLAAQRARRRRLSSAGVAIPYDVEVARAFAGSLPFQLTEGQRVAAHQVLTDMAGSGSMNRLLQGDVGSGKTVVAAMAALMAHRAGFQVAVMAPTEILARQHQATLTQMLAAHDLAPRLLVGSTPARARREIVEAMANGRESLLVGTHALIEDDVVFSDLGLVVVDEQHRFGVAQRQRLRRKGALMPNFLAMTATPIPRSLSLTVYGDVNISELREMPPGRHPVATRVVPPYQRDEAYAFIREQIGAGRQAFVICPLIEENDKLGVRSATAEHERLRDDVFPDLRVELLHGRMPSREKEERMGRFARGDADLLVATSVIEVGVDVPNATILVIEGAERFGLAQLHQFRGRVGRDRHRSYCILFQSSIDDEGSQRLETVAATHSGFDLAEADLRLRGAGDVAGLRQHGLPEMLAADLLDVAMLQRARAAAEAWLDHDPELTSYAPLHEAMTGYRAVFDLD</sequence>
<dbReference type="RefSeq" id="WP_337309706.1">
    <property type="nucleotide sequence ID" value="NZ_JAEKNS010000042.1"/>
</dbReference>
<gene>
    <name evidence="18" type="primary">recG</name>
    <name evidence="19" type="ORF">DLM65_03080</name>
    <name evidence="18" type="ORF">JF886_03590</name>
</gene>
<dbReference type="Proteomes" id="UP000248724">
    <property type="component" value="Unassembled WGS sequence"/>
</dbReference>
<evidence type="ECO:0000256" key="15">
    <source>
        <dbReference type="RuleBase" id="RU363016"/>
    </source>
</evidence>
<evidence type="ECO:0000256" key="14">
    <source>
        <dbReference type="ARBA" id="ARBA00048988"/>
    </source>
</evidence>
<dbReference type="CDD" id="cd04488">
    <property type="entry name" value="RecG_wedge_OBF"/>
    <property type="match status" value="1"/>
</dbReference>
<comment type="similarity">
    <text evidence="1 15">Belongs to the helicase family. RecG subfamily.</text>
</comment>
<keyword evidence="8" id="KW-0238">DNA-binding</keyword>
<comment type="catalytic activity">
    <reaction evidence="12 15">
        <text>Couples ATP hydrolysis with the unwinding of duplex DNA by translocating in the 3'-5' direction.</text>
        <dbReference type="EC" id="5.6.2.4"/>
    </reaction>
</comment>
<comment type="catalytic activity">
    <reaction evidence="14 15">
        <text>ATP + H2O = ADP + phosphate + H(+)</text>
        <dbReference type="Rhea" id="RHEA:13065"/>
        <dbReference type="ChEBI" id="CHEBI:15377"/>
        <dbReference type="ChEBI" id="CHEBI:15378"/>
        <dbReference type="ChEBI" id="CHEBI:30616"/>
        <dbReference type="ChEBI" id="CHEBI:43474"/>
        <dbReference type="ChEBI" id="CHEBI:456216"/>
        <dbReference type="EC" id="5.6.2.4"/>
    </reaction>
</comment>
<dbReference type="SUPFAM" id="SSF52540">
    <property type="entry name" value="P-loop containing nucleoside triphosphate hydrolases"/>
    <property type="match status" value="2"/>
</dbReference>
<keyword evidence="6 15" id="KW-0347">Helicase</keyword>
<dbReference type="GO" id="GO:0006310">
    <property type="term" value="P:DNA recombination"/>
    <property type="evidence" value="ECO:0007669"/>
    <property type="project" value="UniProtKB-UniRule"/>
</dbReference>
<evidence type="ECO:0000313" key="20">
    <source>
        <dbReference type="Proteomes" id="UP000248724"/>
    </source>
</evidence>
<evidence type="ECO:0000313" key="21">
    <source>
        <dbReference type="Proteomes" id="UP000606991"/>
    </source>
</evidence>
<feature type="domain" description="Helicase C-terminal" evidence="17">
    <location>
        <begin position="465"/>
        <end position="630"/>
    </location>
</feature>
<dbReference type="EC" id="5.6.2.4" evidence="13 15"/>
<evidence type="ECO:0000259" key="17">
    <source>
        <dbReference type="PROSITE" id="PS51194"/>
    </source>
</evidence>
<dbReference type="Pfam" id="PF17191">
    <property type="entry name" value="RecG_wedge"/>
    <property type="match status" value="1"/>
</dbReference>
<accession>A0A934JQV7</accession>
<evidence type="ECO:0000256" key="5">
    <source>
        <dbReference type="ARBA" id="ARBA00022801"/>
    </source>
</evidence>
<dbReference type="GO" id="GO:0005524">
    <property type="term" value="F:ATP binding"/>
    <property type="evidence" value="ECO:0007669"/>
    <property type="project" value="UniProtKB-KW"/>
</dbReference>
<feature type="domain" description="Helicase ATP-binding" evidence="16">
    <location>
        <begin position="284"/>
        <end position="446"/>
    </location>
</feature>
<dbReference type="GO" id="GO:0016787">
    <property type="term" value="F:hydrolase activity"/>
    <property type="evidence" value="ECO:0007669"/>
    <property type="project" value="UniProtKB-KW"/>
</dbReference>
<keyword evidence="9 15" id="KW-0233">DNA recombination</keyword>
<dbReference type="GO" id="GO:0043138">
    <property type="term" value="F:3'-5' DNA helicase activity"/>
    <property type="evidence" value="ECO:0007669"/>
    <property type="project" value="UniProtKB-EC"/>
</dbReference>
<keyword evidence="4 15" id="KW-0227">DNA damage</keyword>
<dbReference type="Pfam" id="PF00271">
    <property type="entry name" value="Helicase_C"/>
    <property type="match status" value="1"/>
</dbReference>
<dbReference type="PROSITE" id="PS51194">
    <property type="entry name" value="HELICASE_CTER"/>
    <property type="match status" value="1"/>
</dbReference>
<dbReference type="InterPro" id="IPR047112">
    <property type="entry name" value="RecG/Mfd"/>
</dbReference>
<dbReference type="GO" id="GO:0006281">
    <property type="term" value="P:DNA repair"/>
    <property type="evidence" value="ECO:0007669"/>
    <property type="project" value="UniProtKB-UniRule"/>
</dbReference>
<dbReference type="NCBIfam" id="NF008168">
    <property type="entry name" value="PRK10917.2-2"/>
    <property type="match status" value="1"/>
</dbReference>
<dbReference type="EMBL" id="QHBU01000058">
    <property type="protein sequence ID" value="PZR82791.1"/>
    <property type="molecule type" value="Genomic_DNA"/>
</dbReference>
<keyword evidence="3 15" id="KW-0547">Nucleotide-binding</keyword>
<evidence type="ECO:0000256" key="2">
    <source>
        <dbReference type="ARBA" id="ARBA00017846"/>
    </source>
</evidence>
<dbReference type="InterPro" id="IPR012340">
    <property type="entry name" value="NA-bd_OB-fold"/>
</dbReference>
<evidence type="ECO:0000256" key="12">
    <source>
        <dbReference type="ARBA" id="ARBA00034617"/>
    </source>
</evidence>
<evidence type="ECO:0000313" key="19">
    <source>
        <dbReference type="EMBL" id="PZR82791.1"/>
    </source>
</evidence>
<evidence type="ECO:0000256" key="3">
    <source>
        <dbReference type="ARBA" id="ARBA00022741"/>
    </source>
</evidence>
<name>A0A2W6AXU3_9BACT</name>
<evidence type="ECO:0000256" key="10">
    <source>
        <dbReference type="ARBA" id="ARBA00023204"/>
    </source>
</evidence>
<dbReference type="InterPro" id="IPR033454">
    <property type="entry name" value="RecG_wedge"/>
</dbReference>
<evidence type="ECO:0000256" key="4">
    <source>
        <dbReference type="ARBA" id="ARBA00022763"/>
    </source>
</evidence>
<dbReference type="PANTHER" id="PTHR47964">
    <property type="entry name" value="ATP-DEPENDENT DNA HELICASE HOMOLOG RECG, CHLOROPLASTIC"/>
    <property type="match status" value="1"/>
</dbReference>
<protein>
    <recommendedName>
        <fullName evidence="2 15">ATP-dependent DNA helicase RecG</fullName>
        <ecNumber evidence="13 15">5.6.2.4</ecNumber>
    </recommendedName>
</protein>
<evidence type="ECO:0000256" key="13">
    <source>
        <dbReference type="ARBA" id="ARBA00034808"/>
    </source>
</evidence>
<dbReference type="InterPro" id="IPR027417">
    <property type="entry name" value="P-loop_NTPase"/>
</dbReference>
<dbReference type="InterPro" id="IPR011545">
    <property type="entry name" value="DEAD/DEAH_box_helicase_dom"/>
</dbReference>
<evidence type="ECO:0000256" key="8">
    <source>
        <dbReference type="ARBA" id="ARBA00023125"/>
    </source>
</evidence>
<evidence type="ECO:0000256" key="1">
    <source>
        <dbReference type="ARBA" id="ARBA00007504"/>
    </source>
</evidence>
<reference evidence="19" key="2">
    <citation type="submission" date="2018-05" db="EMBL/GenBank/DDBJ databases">
        <authorList>
            <person name="Ferrari B."/>
        </authorList>
    </citation>
    <scope>NUCLEOTIDE SEQUENCE</scope>
    <source>
        <strain evidence="19">RRmetagenome_bin12</strain>
    </source>
</reference>
<dbReference type="Pfam" id="PF00270">
    <property type="entry name" value="DEAD"/>
    <property type="match status" value="1"/>
</dbReference>
<comment type="function">
    <text evidence="15">Plays a critical role in recombination and DNA repair. Helps process Holliday junction intermediates to mature products by catalyzing branch migration. Has replication fork regression activity, unwinds stalled or blocked replication forks to make a HJ that can be resolved. Has a DNA unwinding activity characteristic of a DNA helicase with 3'-5' polarity.</text>
</comment>
<dbReference type="Pfam" id="PF19833">
    <property type="entry name" value="RecG_dom3_C"/>
    <property type="match status" value="1"/>
</dbReference>
<dbReference type="InterPro" id="IPR045562">
    <property type="entry name" value="RecG_dom3_C"/>
</dbReference>
<keyword evidence="7 15" id="KW-0067">ATP-binding</keyword>
<dbReference type="AlphaFoldDB" id="A0A2W6AXU3"/>
<reference evidence="18 21" key="3">
    <citation type="submission" date="2020-10" db="EMBL/GenBank/DDBJ databases">
        <title>Ca. Dormibacterota MAGs.</title>
        <authorList>
            <person name="Montgomery K."/>
        </authorList>
    </citation>
    <scope>NUCLEOTIDE SEQUENCE [LARGE SCALE GENOMIC DNA]</scope>
    <source>
        <strain evidence="18">SC8812_S17_18</strain>
    </source>
</reference>
<evidence type="ECO:0000256" key="7">
    <source>
        <dbReference type="ARBA" id="ARBA00022840"/>
    </source>
</evidence>
<dbReference type="Proteomes" id="UP000606991">
    <property type="component" value="Unassembled WGS sequence"/>
</dbReference>
<dbReference type="InterPro" id="IPR004609">
    <property type="entry name" value="ATP-dep_DNA_helicase_RecG"/>
</dbReference>
<proteinExistence type="inferred from homology"/>
<dbReference type="PANTHER" id="PTHR47964:SF1">
    <property type="entry name" value="ATP-DEPENDENT DNA HELICASE HOMOLOG RECG, CHLOROPLASTIC"/>
    <property type="match status" value="1"/>
</dbReference>
<evidence type="ECO:0000313" key="18">
    <source>
        <dbReference type="EMBL" id="MBJ7593936.1"/>
    </source>
</evidence>
<dbReference type="SMART" id="SM00490">
    <property type="entry name" value="HELICc"/>
    <property type="match status" value="1"/>
</dbReference>
<dbReference type="SMART" id="SM00487">
    <property type="entry name" value="DEXDc"/>
    <property type="match status" value="1"/>
</dbReference>
<keyword evidence="10 15" id="KW-0234">DNA repair</keyword>
<accession>A0A2W6AXU3</accession>
<comment type="caution">
    <text evidence="19">The sequence shown here is derived from an EMBL/GenBank/DDBJ whole genome shotgun (WGS) entry which is preliminary data.</text>
</comment>
<evidence type="ECO:0000256" key="11">
    <source>
        <dbReference type="ARBA" id="ARBA00023235"/>
    </source>
</evidence>
<organism evidence="19 20">
    <name type="scientific">Candidatus Aeolococcus gillhamiae</name>
    <dbReference type="NCBI Taxonomy" id="3127015"/>
    <lineage>
        <taxon>Bacteria</taxon>
        <taxon>Bacillati</taxon>
        <taxon>Candidatus Dormiibacterota</taxon>
        <taxon>Candidatus Dormibacteria</taxon>
        <taxon>Candidatus Aeolococcales</taxon>
        <taxon>Candidatus Aeolococcaceae</taxon>
        <taxon>Candidatus Aeolococcus</taxon>
    </lineage>
</organism>